<reference evidence="1 2" key="1">
    <citation type="journal article" date="2014" name="BMC Genomics">
        <title>Genome sequencing of four Aureobasidium pullulans varieties: biotechnological potential, stress tolerance, and description of new species.</title>
        <authorList>
            <person name="Gostin Ar C."/>
            <person name="Ohm R.A."/>
            <person name="Kogej T."/>
            <person name="Sonjak S."/>
            <person name="Turk M."/>
            <person name="Zajc J."/>
            <person name="Zalar P."/>
            <person name="Grube M."/>
            <person name="Sun H."/>
            <person name="Han J."/>
            <person name="Sharma A."/>
            <person name="Chiniquy J."/>
            <person name="Ngan C.Y."/>
            <person name="Lipzen A."/>
            <person name="Barry K."/>
            <person name="Grigoriev I.V."/>
            <person name="Gunde-Cimerman N."/>
        </authorList>
    </citation>
    <scope>NUCLEOTIDE SEQUENCE [LARGE SCALE GENOMIC DNA]</scope>
    <source>
        <strain evidence="1 2">CBS 147.97</strain>
    </source>
</reference>
<name>A0A074WF34_9PEZI</name>
<dbReference type="RefSeq" id="XP_013425924.1">
    <property type="nucleotide sequence ID" value="XM_013570470.1"/>
</dbReference>
<gene>
    <name evidence="1" type="ORF">M436DRAFT_65109</name>
</gene>
<proteinExistence type="predicted"/>
<dbReference type="EMBL" id="KL584713">
    <property type="protein sequence ID" value="KEQ71618.1"/>
    <property type="molecule type" value="Genomic_DNA"/>
</dbReference>
<dbReference type="GeneID" id="25413811"/>
<evidence type="ECO:0000313" key="2">
    <source>
        <dbReference type="Proteomes" id="UP000027730"/>
    </source>
</evidence>
<organism evidence="1 2">
    <name type="scientific">Aureobasidium namibiae CBS 147.97</name>
    <dbReference type="NCBI Taxonomy" id="1043004"/>
    <lineage>
        <taxon>Eukaryota</taxon>
        <taxon>Fungi</taxon>
        <taxon>Dikarya</taxon>
        <taxon>Ascomycota</taxon>
        <taxon>Pezizomycotina</taxon>
        <taxon>Dothideomycetes</taxon>
        <taxon>Dothideomycetidae</taxon>
        <taxon>Dothideales</taxon>
        <taxon>Saccotheciaceae</taxon>
        <taxon>Aureobasidium</taxon>
    </lineage>
</organism>
<protein>
    <submittedName>
        <fullName evidence="1">Uncharacterized protein</fullName>
    </submittedName>
</protein>
<dbReference type="AlphaFoldDB" id="A0A074WF34"/>
<dbReference type="Proteomes" id="UP000027730">
    <property type="component" value="Unassembled WGS sequence"/>
</dbReference>
<dbReference type="STRING" id="1043004.A0A074WF34"/>
<keyword evidence="2" id="KW-1185">Reference proteome</keyword>
<evidence type="ECO:0000313" key="1">
    <source>
        <dbReference type="EMBL" id="KEQ71618.1"/>
    </source>
</evidence>
<sequence length="139" mass="16095">MDIDHFANLPMWLVLEICRALPSGSIVVKQHTLGGPHGSPLAILRRNQEWEAISDWPTQQVSSLEQPFLVWYRHLKVTPEISEKDKGPVLNLWTEQRLYFPRDYMVILRARSREVHLSVCCHQRGTGENIADLLERLSI</sequence>
<dbReference type="HOGENOM" id="CLU_1844701_0_0_1"/>
<accession>A0A074WF34</accession>